<dbReference type="Proteomes" id="UP000799092">
    <property type="component" value="Unassembled WGS sequence"/>
</dbReference>
<evidence type="ECO:0000256" key="6">
    <source>
        <dbReference type="ARBA" id="ARBA00023136"/>
    </source>
</evidence>
<evidence type="ECO:0000256" key="3">
    <source>
        <dbReference type="ARBA" id="ARBA00022475"/>
    </source>
</evidence>
<proteinExistence type="inferred from homology"/>
<keyword evidence="3" id="KW-1003">Cell membrane</keyword>
<comment type="subcellular location">
    <subcellularLocation>
        <location evidence="1">Cell membrane</location>
        <topology evidence="1">Multi-pass membrane protein</topology>
    </subcellularLocation>
</comment>
<reference evidence="8" key="1">
    <citation type="submission" date="2019-11" db="EMBL/GenBank/DDBJ databases">
        <authorList>
            <person name="Li J."/>
        </authorList>
    </citation>
    <scope>NUCLEOTIDE SEQUENCE</scope>
    <source>
        <strain evidence="8">B6B</strain>
    </source>
</reference>
<gene>
    <name evidence="8" type="ORF">GH741_09950</name>
</gene>
<dbReference type="PANTHER" id="PTHR34582">
    <property type="entry name" value="UPF0702 TRANSMEMBRANE PROTEIN YCAP"/>
    <property type="match status" value="1"/>
</dbReference>
<dbReference type="EMBL" id="WJNG01000007">
    <property type="protein sequence ID" value="MRH43008.1"/>
    <property type="molecule type" value="Genomic_DNA"/>
</dbReference>
<evidence type="ECO:0000256" key="5">
    <source>
        <dbReference type="ARBA" id="ARBA00022989"/>
    </source>
</evidence>
<keyword evidence="5" id="KW-1133">Transmembrane helix</keyword>
<dbReference type="PANTHER" id="PTHR34582:SF6">
    <property type="entry name" value="UPF0702 TRANSMEMBRANE PROTEIN YCAP"/>
    <property type="match status" value="1"/>
</dbReference>
<feature type="domain" description="YetF C-terminal" evidence="7">
    <location>
        <begin position="58"/>
        <end position="182"/>
    </location>
</feature>
<dbReference type="AlphaFoldDB" id="A0A6A8DBK5"/>
<evidence type="ECO:0000256" key="1">
    <source>
        <dbReference type="ARBA" id="ARBA00004651"/>
    </source>
</evidence>
<protein>
    <submittedName>
        <fullName evidence="8">DUF421 domain-containing protein</fullName>
    </submittedName>
</protein>
<dbReference type="InterPro" id="IPR007353">
    <property type="entry name" value="DUF421"/>
</dbReference>
<evidence type="ECO:0000256" key="2">
    <source>
        <dbReference type="ARBA" id="ARBA00006448"/>
    </source>
</evidence>
<dbReference type="OrthoDB" id="9778331at2"/>
<keyword evidence="4" id="KW-0812">Transmembrane</keyword>
<dbReference type="Gene3D" id="3.30.240.20">
    <property type="entry name" value="bsu07140 like domains"/>
    <property type="match status" value="2"/>
</dbReference>
<name>A0A6A8DBK5_9BACI</name>
<dbReference type="GO" id="GO:0005886">
    <property type="term" value="C:plasma membrane"/>
    <property type="evidence" value="ECO:0007669"/>
    <property type="project" value="UniProtKB-SubCell"/>
</dbReference>
<organism evidence="8 9">
    <name type="scientific">Aquibacillus halophilus</name>
    <dbReference type="NCBI Taxonomy" id="930132"/>
    <lineage>
        <taxon>Bacteria</taxon>
        <taxon>Bacillati</taxon>
        <taxon>Bacillota</taxon>
        <taxon>Bacilli</taxon>
        <taxon>Bacillales</taxon>
        <taxon>Bacillaceae</taxon>
        <taxon>Aquibacillus</taxon>
    </lineage>
</organism>
<comment type="caution">
    <text evidence="8">The sequence shown here is derived from an EMBL/GenBank/DDBJ whole genome shotgun (WGS) entry which is preliminary data.</text>
</comment>
<dbReference type="InterPro" id="IPR023090">
    <property type="entry name" value="UPF0702_alpha/beta_dom_sf"/>
</dbReference>
<evidence type="ECO:0000313" key="8">
    <source>
        <dbReference type="EMBL" id="MRH43008.1"/>
    </source>
</evidence>
<evidence type="ECO:0000313" key="9">
    <source>
        <dbReference type="Proteomes" id="UP000799092"/>
    </source>
</evidence>
<sequence>MGKREVGELSILDVVVFLMLAEMAVTSIEDPDTNLFKTLVPMTVLLIIQKVIARISLKSSRFRHWFEGKPSVIISRGKLDEHEMKKQGYNFDDLMQQLRGNGTKSVQDVEFAILETSGKLSVFEKSSEENPISPDGYVLPLIVDGTVQKKALEKINKNEKWLKEQLENKGYNSMEAISFCTLDGKDKWFIDMKNEKS</sequence>
<accession>A0A6A8DBK5</accession>
<evidence type="ECO:0000256" key="4">
    <source>
        <dbReference type="ARBA" id="ARBA00022692"/>
    </source>
</evidence>
<keyword evidence="9" id="KW-1185">Reference proteome</keyword>
<keyword evidence="6" id="KW-0472">Membrane</keyword>
<comment type="similarity">
    <text evidence="2">Belongs to the UPF0702 family.</text>
</comment>
<dbReference type="Pfam" id="PF04239">
    <property type="entry name" value="DUF421"/>
    <property type="match status" value="1"/>
</dbReference>
<evidence type="ECO:0000259" key="7">
    <source>
        <dbReference type="Pfam" id="PF04239"/>
    </source>
</evidence>